<reference evidence="1 2" key="2">
    <citation type="journal article" date="2010" name="Proc. Natl. Acad. Sci. U.S.A.">
        <title>Enigmatic, ultrasmall, uncultivated Archaea.</title>
        <authorList>
            <person name="Baker B.J."/>
            <person name="Comolli L.R."/>
            <person name="Dick G.J."/>
            <person name="Hauser L.J."/>
            <person name="Hyatt D."/>
            <person name="Dill B.D."/>
            <person name="Land M.L."/>
            <person name="Verberkmoes N.C."/>
            <person name="Hettich R.L."/>
            <person name="Banfield J.F."/>
        </authorList>
    </citation>
    <scope>NUCLEOTIDE SEQUENCE [LARGE SCALE GENOMIC DNA]</scope>
    <source>
        <strain evidence="1">ARMAN-2</strain>
    </source>
</reference>
<dbReference type="InterPro" id="IPR036390">
    <property type="entry name" value="WH_DNA-bd_sf"/>
</dbReference>
<name>C7DHS9_MICA2</name>
<dbReference type="Proteomes" id="UP000332487">
    <property type="component" value="Unassembled WGS sequence"/>
</dbReference>
<accession>C7DHS9</accession>
<evidence type="ECO:0000313" key="2">
    <source>
        <dbReference type="Proteomes" id="UP000332487"/>
    </source>
</evidence>
<proteinExistence type="predicted"/>
<reference evidence="1 2" key="1">
    <citation type="journal article" date="2009" name="Genome Biol.">
        <title>Community-wide analysis of microbial genome sequence signatures.</title>
        <authorList>
            <person name="Dick G.J."/>
            <person name="Andersson A.F."/>
            <person name="Baker B.J."/>
            <person name="Simmons S.L."/>
            <person name="Thomas B.C."/>
            <person name="Yelton A.P."/>
            <person name="Banfield J.F."/>
        </authorList>
    </citation>
    <scope>NUCLEOTIDE SEQUENCE [LARGE SCALE GENOMIC DNA]</scope>
    <source>
        <strain evidence="1">ARMAN-2</strain>
    </source>
</reference>
<organism evidence="1 2">
    <name type="scientific">Candidatus Micrarchaeum acidiphilum ARMAN-2</name>
    <dbReference type="NCBI Taxonomy" id="425595"/>
    <lineage>
        <taxon>Archaea</taxon>
        <taxon>Candidatus Micrarchaeota</taxon>
        <taxon>Candidatus Micrarchaeia</taxon>
        <taxon>Candidatus Micrarchaeales</taxon>
        <taxon>Candidatus Micrarchaeaceae</taxon>
        <taxon>Candidatus Micrarchaeum</taxon>
    </lineage>
</organism>
<dbReference type="EMBL" id="GG697240">
    <property type="protein sequence ID" value="EET90181.1"/>
    <property type="molecule type" value="Genomic_DNA"/>
</dbReference>
<sequence>MQSKKEIEKELEIIKKQLKTITNSNSSLKGMLSEKGKSEANETSSQMFTLLKYMIEENKKTSMLINGIFERIAKLEETLEGDYAEEETAPAQPKVDQPSRELPLSSVDVKIIQIIQMSQNGMACAEDVMKQMKYKGRNAASSRLNRLFKLGVIERYQLGHKVYYKYDASGKAAKILIVSPPQ</sequence>
<protein>
    <submittedName>
        <fullName evidence="1">Uncharacterized protein</fullName>
    </submittedName>
</protein>
<evidence type="ECO:0000313" key="1">
    <source>
        <dbReference type="EMBL" id="EET90181.1"/>
    </source>
</evidence>
<keyword evidence="2" id="KW-1185">Reference proteome</keyword>
<dbReference type="SUPFAM" id="SSF46785">
    <property type="entry name" value="Winged helix' DNA-binding domain"/>
    <property type="match status" value="1"/>
</dbReference>
<gene>
    <name evidence="1" type="ORF">UNLARM2_0621</name>
</gene>
<dbReference type="AlphaFoldDB" id="C7DHS9"/>